<sequence>MWISSSLKDIGYWGFFSAGQYQRASHIRLESSTIVRFSPAVGMLIETVNLKDVLYTRSDDGVDYGDVASLTNDDILRKIFPTKEYAYDFYQKLGRFHGFRSRKGDIEGLRHRKHYNRVDRRRPQKLETRTNCEARMCIYLDRSNNIWRVKKVITKHNHALTNHGTVHLISYFWSTTEAAKAQINGMQGCEILTSKTIQYLAGMAGGFSLVGFLKKNAYNYVDSKRHARIVDGDANSAIVYMEEKFCAGFRTTLRCEDINSVVKKFLQSKHTMLELVQNLELLLREFRNNELLSQFRSIYGDPVSMTTLDSLEGFAARVYTQTIFNDVKKEIEAVASVNFIGGGGSAVTYHQSVHSRRIRAPRPAYCDLM</sequence>
<dbReference type="InterPro" id="IPR004330">
    <property type="entry name" value="FAR1_DNA_bnd_dom"/>
</dbReference>
<dbReference type="Pfam" id="PF03101">
    <property type="entry name" value="FAR1"/>
    <property type="match status" value="1"/>
</dbReference>
<evidence type="ECO:0000313" key="3">
    <source>
        <dbReference type="Proteomes" id="UP000289738"/>
    </source>
</evidence>
<proteinExistence type="predicted"/>
<accession>A0A445A4U7</accession>
<feature type="domain" description="FAR1" evidence="1">
    <location>
        <begin position="108"/>
        <end position="161"/>
    </location>
</feature>
<dbReference type="PANTHER" id="PTHR47718">
    <property type="entry name" value="OS01G0519700 PROTEIN"/>
    <property type="match status" value="1"/>
</dbReference>
<dbReference type="AlphaFoldDB" id="A0A445A4U7"/>
<protein>
    <recommendedName>
        <fullName evidence="1">FAR1 domain-containing protein</fullName>
    </recommendedName>
</protein>
<name>A0A445A4U7_ARAHY</name>
<comment type="caution">
    <text evidence="2">The sequence shown here is derived from an EMBL/GenBank/DDBJ whole genome shotgun (WGS) entry which is preliminary data.</text>
</comment>
<reference evidence="2 3" key="1">
    <citation type="submission" date="2019-01" db="EMBL/GenBank/DDBJ databases">
        <title>Sequencing of cultivated peanut Arachis hypogaea provides insights into genome evolution and oil improvement.</title>
        <authorList>
            <person name="Chen X."/>
        </authorList>
    </citation>
    <scope>NUCLEOTIDE SEQUENCE [LARGE SCALE GENOMIC DNA]</scope>
    <source>
        <strain evidence="3">cv. Fuhuasheng</strain>
        <tissue evidence="2">Leaves</tissue>
    </source>
</reference>
<evidence type="ECO:0000313" key="2">
    <source>
        <dbReference type="EMBL" id="RYR21471.1"/>
    </source>
</evidence>
<keyword evidence="3" id="KW-1185">Reference proteome</keyword>
<dbReference type="EMBL" id="SDMP01000013">
    <property type="protein sequence ID" value="RYR21471.1"/>
    <property type="molecule type" value="Genomic_DNA"/>
</dbReference>
<evidence type="ECO:0000259" key="1">
    <source>
        <dbReference type="Pfam" id="PF03101"/>
    </source>
</evidence>
<organism evidence="2 3">
    <name type="scientific">Arachis hypogaea</name>
    <name type="common">Peanut</name>
    <dbReference type="NCBI Taxonomy" id="3818"/>
    <lineage>
        <taxon>Eukaryota</taxon>
        <taxon>Viridiplantae</taxon>
        <taxon>Streptophyta</taxon>
        <taxon>Embryophyta</taxon>
        <taxon>Tracheophyta</taxon>
        <taxon>Spermatophyta</taxon>
        <taxon>Magnoliopsida</taxon>
        <taxon>eudicotyledons</taxon>
        <taxon>Gunneridae</taxon>
        <taxon>Pentapetalae</taxon>
        <taxon>rosids</taxon>
        <taxon>fabids</taxon>
        <taxon>Fabales</taxon>
        <taxon>Fabaceae</taxon>
        <taxon>Papilionoideae</taxon>
        <taxon>50 kb inversion clade</taxon>
        <taxon>dalbergioids sensu lato</taxon>
        <taxon>Dalbergieae</taxon>
        <taxon>Pterocarpus clade</taxon>
        <taxon>Arachis</taxon>
    </lineage>
</organism>
<dbReference type="Proteomes" id="UP000289738">
    <property type="component" value="Chromosome B03"/>
</dbReference>
<gene>
    <name evidence="2" type="ORF">Ahy_B03g066770</name>
</gene>